<sequence>MACTIDFRRLDEGFGGKTFKRKRSEQEADKLHLLSPSSEAPHHDSMEVDTGDRPPAKRLAVQSSDDPNKPSFGKPTYDGVIAGKVSGRKWKEVRTHRASAVHVSKKRTTVEQRMKEKEIKKAYRERMNELKEEIRQNKQEKRKRREEREKKKQENTLRSGTKLQKITNPNTLKKIAKSKQRKLLKVVPDDVVNRNSDSNKKKSNKKEKKEKPQPMGRWQRTEARRQKREMAEQKREARQQEARRWGEDEAAAREEKTQLRGEMT</sequence>
<reference evidence="11" key="1">
    <citation type="submission" date="2020-06" db="EMBL/GenBank/DDBJ databases">
        <authorList>
            <person name="Li T."/>
            <person name="Hu X."/>
            <person name="Zhang T."/>
            <person name="Song X."/>
            <person name="Zhang H."/>
            <person name="Dai N."/>
            <person name="Sheng W."/>
            <person name="Hou X."/>
            <person name="Wei L."/>
        </authorList>
    </citation>
    <scope>NUCLEOTIDE SEQUENCE</scope>
    <source>
        <strain evidence="11">3651</strain>
        <tissue evidence="11">Leaf</tissue>
    </source>
</reference>
<gene>
    <name evidence="11" type="ORF">Salat_1371300</name>
</gene>
<dbReference type="AlphaFoldDB" id="A0AAE1YAG2"/>
<feature type="compositionally biased region" description="Basic and acidic residues" evidence="10">
    <location>
        <begin position="187"/>
        <end position="200"/>
    </location>
</feature>
<feature type="compositionally biased region" description="Polar residues" evidence="10">
    <location>
        <begin position="156"/>
        <end position="171"/>
    </location>
</feature>
<reference evidence="11" key="2">
    <citation type="journal article" date="2024" name="Plant">
        <title>Genomic evolution and insights into agronomic trait innovations of Sesamum species.</title>
        <authorList>
            <person name="Miao H."/>
            <person name="Wang L."/>
            <person name="Qu L."/>
            <person name="Liu H."/>
            <person name="Sun Y."/>
            <person name="Le M."/>
            <person name="Wang Q."/>
            <person name="Wei S."/>
            <person name="Zheng Y."/>
            <person name="Lin W."/>
            <person name="Duan Y."/>
            <person name="Cao H."/>
            <person name="Xiong S."/>
            <person name="Wang X."/>
            <person name="Wei L."/>
            <person name="Li C."/>
            <person name="Ma Q."/>
            <person name="Ju M."/>
            <person name="Zhao R."/>
            <person name="Li G."/>
            <person name="Mu C."/>
            <person name="Tian Q."/>
            <person name="Mei H."/>
            <person name="Zhang T."/>
            <person name="Gao T."/>
            <person name="Zhang H."/>
        </authorList>
    </citation>
    <scope>NUCLEOTIDE SEQUENCE</scope>
    <source>
        <strain evidence="11">3651</strain>
    </source>
</reference>
<feature type="compositionally biased region" description="Basic and acidic residues" evidence="10">
    <location>
        <begin position="108"/>
        <end position="139"/>
    </location>
</feature>
<feature type="compositionally biased region" description="Basic residues" evidence="10">
    <location>
        <begin position="96"/>
        <end position="107"/>
    </location>
</feature>
<proteinExistence type="predicted"/>
<keyword evidence="7" id="KW-0175">Coiled coil</keyword>
<keyword evidence="6" id="KW-0164">Citrullination</keyword>
<dbReference type="EMBL" id="JACGWO010000005">
    <property type="protein sequence ID" value="KAK4426028.1"/>
    <property type="molecule type" value="Genomic_DNA"/>
</dbReference>
<comment type="caution">
    <text evidence="11">The sequence shown here is derived from an EMBL/GenBank/DDBJ whole genome shotgun (WGS) entry which is preliminary data.</text>
</comment>
<evidence type="ECO:0000256" key="6">
    <source>
        <dbReference type="ARBA" id="ARBA00022934"/>
    </source>
</evidence>
<accession>A0AAE1YAG2</accession>
<evidence type="ECO:0000313" key="11">
    <source>
        <dbReference type="EMBL" id="KAK4426028.1"/>
    </source>
</evidence>
<feature type="compositionally biased region" description="Basic residues" evidence="10">
    <location>
        <begin position="174"/>
        <end position="184"/>
    </location>
</feature>
<keyword evidence="12" id="KW-1185">Reference proteome</keyword>
<evidence type="ECO:0000256" key="7">
    <source>
        <dbReference type="ARBA" id="ARBA00023054"/>
    </source>
</evidence>
<feature type="compositionally biased region" description="Basic and acidic residues" evidence="10">
    <location>
        <begin position="40"/>
        <end position="55"/>
    </location>
</feature>
<feature type="compositionally biased region" description="Basic and acidic residues" evidence="10">
    <location>
        <begin position="146"/>
        <end position="155"/>
    </location>
</feature>
<evidence type="ECO:0000256" key="4">
    <source>
        <dbReference type="ARBA" id="ARBA00022454"/>
    </source>
</evidence>
<keyword evidence="4" id="KW-0158">Chromosome</keyword>
<dbReference type="GO" id="GO:0005694">
    <property type="term" value="C:chromosome"/>
    <property type="evidence" value="ECO:0007669"/>
    <property type="project" value="UniProtKB-SubCell"/>
</dbReference>
<dbReference type="GO" id="GO:0005730">
    <property type="term" value="C:nucleolus"/>
    <property type="evidence" value="ECO:0007669"/>
    <property type="project" value="UniProtKB-SubCell"/>
</dbReference>
<dbReference type="InterPro" id="IPR026570">
    <property type="entry name" value="CCDC86"/>
</dbReference>
<evidence type="ECO:0000313" key="12">
    <source>
        <dbReference type="Proteomes" id="UP001293254"/>
    </source>
</evidence>
<evidence type="ECO:0000256" key="1">
    <source>
        <dbReference type="ARBA" id="ARBA00004286"/>
    </source>
</evidence>
<dbReference type="PANTHER" id="PTHR13557:SF1">
    <property type="entry name" value="COILED-COIL DOMAIN-CONTAINING PROTEIN 86"/>
    <property type="match status" value="1"/>
</dbReference>
<evidence type="ECO:0000256" key="5">
    <source>
        <dbReference type="ARBA" id="ARBA00022553"/>
    </source>
</evidence>
<feature type="compositionally biased region" description="Basic and acidic residues" evidence="10">
    <location>
        <begin position="219"/>
        <end position="264"/>
    </location>
</feature>
<evidence type="ECO:0000256" key="8">
    <source>
        <dbReference type="ARBA" id="ARBA00023242"/>
    </source>
</evidence>
<evidence type="ECO:0000256" key="3">
    <source>
        <dbReference type="ARBA" id="ARBA00016738"/>
    </source>
</evidence>
<keyword evidence="8" id="KW-0539">Nucleus</keyword>
<comment type="subcellular location">
    <subcellularLocation>
        <location evidence="1">Chromosome</location>
    </subcellularLocation>
    <subcellularLocation>
        <location evidence="2">Nucleus</location>
        <location evidence="2">Nucleolus</location>
    </subcellularLocation>
</comment>
<keyword evidence="5" id="KW-0597">Phosphoprotein</keyword>
<protein>
    <recommendedName>
        <fullName evidence="3">Coiled-coil domain-containing protein 86</fullName>
    </recommendedName>
</protein>
<evidence type="ECO:0000256" key="10">
    <source>
        <dbReference type="SAM" id="MobiDB-lite"/>
    </source>
</evidence>
<evidence type="ECO:0000256" key="9">
    <source>
        <dbReference type="ARBA" id="ARBA00093307"/>
    </source>
</evidence>
<organism evidence="11 12">
    <name type="scientific">Sesamum alatum</name>
    <dbReference type="NCBI Taxonomy" id="300844"/>
    <lineage>
        <taxon>Eukaryota</taxon>
        <taxon>Viridiplantae</taxon>
        <taxon>Streptophyta</taxon>
        <taxon>Embryophyta</taxon>
        <taxon>Tracheophyta</taxon>
        <taxon>Spermatophyta</taxon>
        <taxon>Magnoliopsida</taxon>
        <taxon>eudicotyledons</taxon>
        <taxon>Gunneridae</taxon>
        <taxon>Pentapetalae</taxon>
        <taxon>asterids</taxon>
        <taxon>lamiids</taxon>
        <taxon>Lamiales</taxon>
        <taxon>Pedaliaceae</taxon>
        <taxon>Sesamum</taxon>
    </lineage>
</organism>
<comment type="function">
    <text evidence="9">Required for proper chromosome segregation during mitosis and error-free mitotic progression.</text>
</comment>
<evidence type="ECO:0000256" key="2">
    <source>
        <dbReference type="ARBA" id="ARBA00004604"/>
    </source>
</evidence>
<name>A0AAE1YAG2_9LAMI</name>
<feature type="region of interest" description="Disordered" evidence="10">
    <location>
        <begin position="21"/>
        <end position="264"/>
    </location>
</feature>
<dbReference type="Proteomes" id="UP001293254">
    <property type="component" value="Unassembled WGS sequence"/>
</dbReference>
<dbReference type="PANTHER" id="PTHR13557">
    <property type="entry name" value="COILED-COIL DOMAIN-CONTAINING PROTEIN 86"/>
    <property type="match status" value="1"/>
</dbReference>